<comment type="caution">
    <text evidence="2">The sequence shown here is derived from an EMBL/GenBank/DDBJ whole genome shotgun (WGS) entry which is preliminary data.</text>
</comment>
<evidence type="ECO:0000313" key="2">
    <source>
        <dbReference type="EMBL" id="MPC24232.1"/>
    </source>
</evidence>
<organism evidence="2 3">
    <name type="scientific">Portunus trituberculatus</name>
    <name type="common">Swimming crab</name>
    <name type="synonym">Neptunus trituberculatus</name>
    <dbReference type="NCBI Taxonomy" id="210409"/>
    <lineage>
        <taxon>Eukaryota</taxon>
        <taxon>Metazoa</taxon>
        <taxon>Ecdysozoa</taxon>
        <taxon>Arthropoda</taxon>
        <taxon>Crustacea</taxon>
        <taxon>Multicrustacea</taxon>
        <taxon>Malacostraca</taxon>
        <taxon>Eumalacostraca</taxon>
        <taxon>Eucarida</taxon>
        <taxon>Decapoda</taxon>
        <taxon>Pleocyemata</taxon>
        <taxon>Brachyura</taxon>
        <taxon>Eubrachyura</taxon>
        <taxon>Portunoidea</taxon>
        <taxon>Portunidae</taxon>
        <taxon>Portuninae</taxon>
        <taxon>Portunus</taxon>
    </lineage>
</organism>
<protein>
    <submittedName>
        <fullName evidence="2">Uncharacterized protein</fullName>
    </submittedName>
</protein>
<name>A0A5B7DRB1_PORTR</name>
<dbReference type="Proteomes" id="UP000324222">
    <property type="component" value="Unassembled WGS sequence"/>
</dbReference>
<dbReference type="AlphaFoldDB" id="A0A5B7DRB1"/>
<evidence type="ECO:0000313" key="3">
    <source>
        <dbReference type="Proteomes" id="UP000324222"/>
    </source>
</evidence>
<keyword evidence="3" id="KW-1185">Reference proteome</keyword>
<proteinExistence type="predicted"/>
<feature type="region of interest" description="Disordered" evidence="1">
    <location>
        <begin position="1"/>
        <end position="28"/>
    </location>
</feature>
<dbReference type="EMBL" id="VSRR010001303">
    <property type="protein sequence ID" value="MPC24232.1"/>
    <property type="molecule type" value="Genomic_DNA"/>
</dbReference>
<accession>A0A5B7DRB1</accession>
<sequence length="113" mass="12225">MTMEASERDWKKSSSGFPLASSVESARPRKVAKLTRPMMFIARACSCLMSHSDFGGTAGGRGDQDGPASTGAFRNKCMSGEEVVQNAGLVFTPELRRLIMSNALIFNTNLHLP</sequence>
<feature type="compositionally biased region" description="Basic and acidic residues" evidence="1">
    <location>
        <begin position="1"/>
        <end position="12"/>
    </location>
</feature>
<gene>
    <name evidence="2" type="ORF">E2C01_017308</name>
</gene>
<reference evidence="2 3" key="1">
    <citation type="submission" date="2019-05" db="EMBL/GenBank/DDBJ databases">
        <title>Another draft genome of Portunus trituberculatus and its Hox gene families provides insights of decapod evolution.</title>
        <authorList>
            <person name="Jeong J.-H."/>
            <person name="Song I."/>
            <person name="Kim S."/>
            <person name="Choi T."/>
            <person name="Kim D."/>
            <person name="Ryu S."/>
            <person name="Kim W."/>
        </authorList>
    </citation>
    <scope>NUCLEOTIDE SEQUENCE [LARGE SCALE GENOMIC DNA]</scope>
    <source>
        <tissue evidence="2">Muscle</tissue>
    </source>
</reference>
<evidence type="ECO:0000256" key="1">
    <source>
        <dbReference type="SAM" id="MobiDB-lite"/>
    </source>
</evidence>